<evidence type="ECO:0000256" key="4">
    <source>
        <dbReference type="ARBA" id="ARBA00022679"/>
    </source>
</evidence>
<dbReference type="PROSITE" id="PS01131">
    <property type="entry name" value="RRNA_A_DIMETH"/>
    <property type="match status" value="1"/>
</dbReference>
<feature type="binding site" evidence="7">
    <location>
        <position position="83"/>
    </location>
    <ligand>
        <name>S-adenosyl-L-methionine</name>
        <dbReference type="ChEBI" id="CHEBI:59789"/>
    </ligand>
</feature>
<feature type="binding site" evidence="7">
    <location>
        <position position="101"/>
    </location>
    <ligand>
        <name>S-adenosyl-L-methionine</name>
        <dbReference type="ChEBI" id="CHEBI:59789"/>
    </ligand>
</feature>
<dbReference type="InterPro" id="IPR020598">
    <property type="entry name" value="rRNA_Ade_methylase_Trfase_N"/>
</dbReference>
<dbReference type="InterPro" id="IPR023165">
    <property type="entry name" value="rRNA_Ade_diMease-like_C"/>
</dbReference>
<dbReference type="NCBIfam" id="TIGR00755">
    <property type="entry name" value="ksgA"/>
    <property type="match status" value="1"/>
</dbReference>
<feature type="binding site" evidence="7">
    <location>
        <position position="37"/>
    </location>
    <ligand>
        <name>S-adenosyl-L-methionine</name>
        <dbReference type="ChEBI" id="CHEBI:59789"/>
    </ligand>
</feature>
<evidence type="ECO:0000256" key="6">
    <source>
        <dbReference type="ARBA" id="ARBA00022884"/>
    </source>
</evidence>
<evidence type="ECO:0000313" key="9">
    <source>
        <dbReference type="EMBL" id="HEW45554.1"/>
    </source>
</evidence>
<evidence type="ECO:0000256" key="5">
    <source>
        <dbReference type="ARBA" id="ARBA00022691"/>
    </source>
</evidence>
<accession>A0A7C2V302</accession>
<dbReference type="SMART" id="SM00650">
    <property type="entry name" value="rADc"/>
    <property type="match status" value="1"/>
</dbReference>
<dbReference type="GO" id="GO:0005829">
    <property type="term" value="C:cytosol"/>
    <property type="evidence" value="ECO:0007669"/>
    <property type="project" value="TreeGrafter"/>
</dbReference>
<feature type="domain" description="Ribosomal RNA adenine methylase transferase N-terminal" evidence="8">
    <location>
        <begin position="17"/>
        <end position="181"/>
    </location>
</feature>
<evidence type="ECO:0000259" key="8">
    <source>
        <dbReference type="SMART" id="SM00650"/>
    </source>
</evidence>
<dbReference type="PANTHER" id="PTHR11727:SF7">
    <property type="entry name" value="DIMETHYLADENOSINE TRANSFERASE-RELATED"/>
    <property type="match status" value="1"/>
</dbReference>
<evidence type="ECO:0000256" key="1">
    <source>
        <dbReference type="ARBA" id="ARBA00022490"/>
    </source>
</evidence>
<dbReference type="EMBL" id="DSFP01000030">
    <property type="protein sequence ID" value="HEW45554.1"/>
    <property type="molecule type" value="Genomic_DNA"/>
</dbReference>
<dbReference type="SUPFAM" id="SSF53335">
    <property type="entry name" value="S-adenosyl-L-methionine-dependent methyltransferases"/>
    <property type="match status" value="1"/>
</dbReference>
<dbReference type="InterPro" id="IPR020596">
    <property type="entry name" value="rRNA_Ade_Mease_Trfase_CS"/>
</dbReference>
<gene>
    <name evidence="9" type="primary">rsmA</name>
    <name evidence="9" type="ORF">ENO47_02630</name>
</gene>
<keyword evidence="5 7" id="KW-0949">S-adenosyl-L-methionine</keyword>
<keyword evidence="1" id="KW-0963">Cytoplasm</keyword>
<comment type="similarity">
    <text evidence="7">Belongs to the class I-like SAM-binding methyltransferase superfamily. rRNA adenine N(6)-methyltransferase family.</text>
</comment>
<keyword evidence="2" id="KW-0698">rRNA processing</keyword>
<dbReference type="InterPro" id="IPR001737">
    <property type="entry name" value="KsgA/Erm"/>
</dbReference>
<keyword evidence="6 7" id="KW-0694">RNA-binding</keyword>
<feature type="binding site" evidence="7">
    <location>
        <position position="59"/>
    </location>
    <ligand>
        <name>S-adenosyl-L-methionine</name>
        <dbReference type="ChEBI" id="CHEBI:59789"/>
    </ligand>
</feature>
<keyword evidence="3 7" id="KW-0489">Methyltransferase</keyword>
<dbReference type="GO" id="GO:0003723">
    <property type="term" value="F:RNA binding"/>
    <property type="evidence" value="ECO:0007669"/>
    <property type="project" value="UniProtKB-UniRule"/>
</dbReference>
<dbReference type="PROSITE" id="PS51689">
    <property type="entry name" value="SAM_RNA_A_N6_MT"/>
    <property type="match status" value="1"/>
</dbReference>
<dbReference type="AlphaFoldDB" id="A0A7C2V302"/>
<evidence type="ECO:0000256" key="7">
    <source>
        <dbReference type="PROSITE-ProRule" id="PRU01026"/>
    </source>
</evidence>
<dbReference type="Gene3D" id="1.10.8.100">
    <property type="entry name" value="Ribosomal RNA adenine dimethylase-like, domain 2"/>
    <property type="match status" value="1"/>
</dbReference>
<keyword evidence="4 7" id="KW-0808">Transferase</keyword>
<feature type="binding site" evidence="7">
    <location>
        <position position="10"/>
    </location>
    <ligand>
        <name>S-adenosyl-L-methionine</name>
        <dbReference type="ChEBI" id="CHEBI:59789"/>
    </ligand>
</feature>
<dbReference type="Gene3D" id="3.40.50.150">
    <property type="entry name" value="Vaccinia Virus protein VP39"/>
    <property type="match status" value="1"/>
</dbReference>
<name>A0A7C2V302_9AQUI</name>
<protein>
    <submittedName>
        <fullName evidence="9">Ribosomal RNA small subunit methyltransferase A</fullName>
        <ecNumber evidence="9">2.1.1.182</ecNumber>
    </submittedName>
</protein>
<proteinExistence type="inferred from homology"/>
<dbReference type="CDD" id="cd02440">
    <property type="entry name" value="AdoMet_MTases"/>
    <property type="match status" value="1"/>
</dbReference>
<dbReference type="GO" id="GO:0052908">
    <property type="term" value="F:16S rRNA (adenine(1518)-N(6)/adenine(1519)-N(6))-dimethyltransferase activity"/>
    <property type="evidence" value="ECO:0007669"/>
    <property type="project" value="UniProtKB-EC"/>
</dbReference>
<feature type="binding site" evidence="7">
    <location>
        <position position="12"/>
    </location>
    <ligand>
        <name>S-adenosyl-L-methionine</name>
        <dbReference type="ChEBI" id="CHEBI:59789"/>
    </ligand>
</feature>
<dbReference type="InterPro" id="IPR029063">
    <property type="entry name" value="SAM-dependent_MTases_sf"/>
</dbReference>
<evidence type="ECO:0000256" key="2">
    <source>
        <dbReference type="ARBA" id="ARBA00022552"/>
    </source>
</evidence>
<evidence type="ECO:0000256" key="3">
    <source>
        <dbReference type="ARBA" id="ARBA00022603"/>
    </source>
</evidence>
<sequence>MKLKKHLGQHLLVASGVLDRITQLIDPKDGDILVEIGPGTGNLTKKILTYPFKALHLLEIDPDMIRSLKENIKDPRVVIHEADAVGFDFCSLGENLKVFGNLPYNVASLIVENTVFYHRCIPQAIYMLQKEVAEKIQKGPSWLSTFVRTFYKVEYLMSIPSRFFYPKPKVQSGLIRLTRKEDAPKVDLKDYKNFLTRLYSMRRKAIKHKLPEEVLLELSIDPMCRVESLDPEKLLLIYNIQQKVRGDKR</sequence>
<dbReference type="InterPro" id="IPR011530">
    <property type="entry name" value="rRNA_adenine_dimethylase"/>
</dbReference>
<comment type="caution">
    <text evidence="9">The sequence shown here is derived from an EMBL/GenBank/DDBJ whole genome shotgun (WGS) entry which is preliminary data.</text>
</comment>
<dbReference type="PANTHER" id="PTHR11727">
    <property type="entry name" value="DIMETHYLADENOSINE TRANSFERASE"/>
    <property type="match status" value="1"/>
</dbReference>
<organism evidence="9">
    <name type="scientific">Hydrogenobacter sp</name>
    <dbReference type="NCBI Taxonomy" id="2152829"/>
    <lineage>
        <taxon>Bacteria</taxon>
        <taxon>Pseudomonadati</taxon>
        <taxon>Aquificota</taxon>
        <taxon>Aquificia</taxon>
        <taxon>Aquificales</taxon>
        <taxon>Aquificaceae</taxon>
        <taxon>Hydrogenobacter</taxon>
    </lineage>
</organism>
<reference evidence="9" key="1">
    <citation type="journal article" date="2020" name="mSystems">
        <title>Genome- and Community-Level Interaction Insights into Carbon Utilization and Element Cycling Functions of Hydrothermarchaeota in Hydrothermal Sediment.</title>
        <authorList>
            <person name="Zhou Z."/>
            <person name="Liu Y."/>
            <person name="Xu W."/>
            <person name="Pan J."/>
            <person name="Luo Z.H."/>
            <person name="Li M."/>
        </authorList>
    </citation>
    <scope>NUCLEOTIDE SEQUENCE [LARGE SCALE GENOMIC DNA]</scope>
    <source>
        <strain evidence="9">SpSt-132</strain>
    </source>
</reference>
<dbReference type="EC" id="2.1.1.182" evidence="9"/>
<dbReference type="Pfam" id="PF00398">
    <property type="entry name" value="RrnaAD"/>
    <property type="match status" value="1"/>
</dbReference>